<dbReference type="InterPro" id="IPR048052">
    <property type="entry name" value="FM1-like"/>
</dbReference>
<dbReference type="STRING" id="931089.CDES_11660"/>
<keyword evidence="1" id="KW-0134">Cell wall</keyword>
<evidence type="ECO:0000313" key="10">
    <source>
        <dbReference type="EMBL" id="ALC06687.1"/>
    </source>
</evidence>
<dbReference type="InterPro" id="IPR019931">
    <property type="entry name" value="LPXTG_anchor"/>
</dbReference>
<dbReference type="InterPro" id="IPR006311">
    <property type="entry name" value="TAT_signal"/>
</dbReference>
<sequence>MKSSKKRGFLLKAGAMLAAVTLAFSPTPAQAEDLAMNSMPETSNLIITKVEQGADKGTPTNGEKQTITGNTIEGVTFEAYQVPLTEAPGTESWQQEIAGTDLAEAQGAIDSDAAVKSGTTNDSGVVTFNDLARGLYLIRETKTPAGVVRSGDFLVAVPQTNAAGTAWLSDIYVYPKNHTVDATKTVENATDYKTGDVVTWTITADIPQVRDPLSGDFVSTEMFVITDLLNDSELTPTSDSPIKVLSPENLDFDTDYKVNTTVPVEGQTLVTVTFTDAGRAKIADALPGTQQVVVTLDTVVNASGVIDNTAFINHGTGSEYNTDTDGGGTPEIRYGDITVIKSDENNTRLEGAQFRVYLTQEAAQAAADVAYSDTDPNGYLTPASNTSGLWTTGEDGTVKIAGLRDSSFANGGAVAEQLYWLVETQAPAGHQLLAEPVSFTVNGKDLSLTLNVSNASNTGNGFQLPLTGGTGTALLTILGIAILGLVLFVARMRRNGESA</sequence>
<evidence type="ECO:0000256" key="5">
    <source>
        <dbReference type="SAM" id="Phobius"/>
    </source>
</evidence>
<dbReference type="Gene3D" id="2.60.40.740">
    <property type="match status" value="1"/>
</dbReference>
<keyword evidence="5" id="KW-1133">Transmembrane helix</keyword>
<keyword evidence="11" id="KW-1185">Reference proteome</keyword>
<evidence type="ECO:0000256" key="3">
    <source>
        <dbReference type="ARBA" id="ARBA00022729"/>
    </source>
</evidence>
<dbReference type="NCBIfam" id="NF033902">
    <property type="entry name" value="iso_D2_wall_anc"/>
    <property type="match status" value="1"/>
</dbReference>
<keyword evidence="4" id="KW-0572">Peptidoglycan-anchor</keyword>
<evidence type="ECO:0000256" key="4">
    <source>
        <dbReference type="ARBA" id="ARBA00023088"/>
    </source>
</evidence>
<evidence type="ECO:0000256" key="2">
    <source>
        <dbReference type="ARBA" id="ARBA00022525"/>
    </source>
</evidence>
<dbReference type="OrthoDB" id="3199332at2"/>
<dbReference type="Pfam" id="PF16555">
    <property type="entry name" value="GramPos_pilinD1"/>
    <property type="match status" value="1"/>
</dbReference>
<dbReference type="Proteomes" id="UP000068067">
    <property type="component" value="Chromosome"/>
</dbReference>
<keyword evidence="5" id="KW-0472">Membrane</keyword>
<dbReference type="EMBL" id="CP009220">
    <property type="protein sequence ID" value="ALC06687.1"/>
    <property type="molecule type" value="Genomic_DNA"/>
</dbReference>
<dbReference type="InterPro" id="IPR026466">
    <property type="entry name" value="Fim_isopep_form_D2_dom"/>
</dbReference>
<dbReference type="AlphaFoldDB" id="A0A0M4CYW9"/>
<dbReference type="InterPro" id="IPR032364">
    <property type="entry name" value="GramPos_pilinD1_N"/>
</dbReference>
<gene>
    <name evidence="10" type="ORF">CDES_11660</name>
</gene>
<feature type="transmembrane region" description="Helical" evidence="5">
    <location>
        <begin position="472"/>
        <end position="490"/>
    </location>
</feature>
<evidence type="ECO:0000256" key="1">
    <source>
        <dbReference type="ARBA" id="ARBA00022512"/>
    </source>
</evidence>
<feature type="chain" id="PRO_5005791716" evidence="6">
    <location>
        <begin position="32"/>
        <end position="499"/>
    </location>
</feature>
<dbReference type="NCBIfam" id="TIGR01167">
    <property type="entry name" value="LPXTG_anchor"/>
    <property type="match status" value="1"/>
</dbReference>
<dbReference type="GO" id="GO:0005975">
    <property type="term" value="P:carbohydrate metabolic process"/>
    <property type="evidence" value="ECO:0007669"/>
    <property type="project" value="UniProtKB-ARBA"/>
</dbReference>
<feature type="domain" description="Gram-positive pilin subunit D1 N-terminal" evidence="8">
    <location>
        <begin position="44"/>
        <end position="177"/>
    </location>
</feature>
<accession>A0A0M4CYW9</accession>
<keyword evidence="2" id="KW-0964">Secreted</keyword>
<dbReference type="KEGG" id="cdx:CDES_11660"/>
<feature type="domain" description="SpaA-like prealbumin fold" evidence="9">
    <location>
        <begin position="335"/>
        <end position="454"/>
    </location>
</feature>
<dbReference type="PROSITE" id="PS51318">
    <property type="entry name" value="TAT"/>
    <property type="match status" value="1"/>
</dbReference>
<reference evidence="10 11" key="1">
    <citation type="submission" date="2014-08" db="EMBL/GenBank/DDBJ databases">
        <title>Complete genome sequence of Corynebacterium deserti GIMN1.010 (=DSM 45689), isolated from desert sand in western China.</title>
        <authorList>
            <person name="Ruckert C."/>
            <person name="Albersmeier A."/>
            <person name="Kalinowski J."/>
        </authorList>
    </citation>
    <scope>NUCLEOTIDE SEQUENCE [LARGE SCALE GENOMIC DNA]</scope>
    <source>
        <strain evidence="10 11">GIMN1.010</strain>
    </source>
</reference>
<dbReference type="Gene3D" id="2.60.40.10">
    <property type="entry name" value="Immunoglobulins"/>
    <property type="match status" value="2"/>
</dbReference>
<dbReference type="Pfam" id="PF17802">
    <property type="entry name" value="SpaA"/>
    <property type="match status" value="1"/>
</dbReference>
<feature type="domain" description="Gram-positive cocci surface proteins LPxTG" evidence="7">
    <location>
        <begin position="457"/>
        <end position="494"/>
    </location>
</feature>
<feature type="signal peptide" evidence="6">
    <location>
        <begin position="1"/>
        <end position="31"/>
    </location>
</feature>
<protein>
    <submittedName>
        <fullName evidence="10">Type 1 fimbrial protein</fullName>
    </submittedName>
</protein>
<evidence type="ECO:0000259" key="8">
    <source>
        <dbReference type="Pfam" id="PF16555"/>
    </source>
</evidence>
<evidence type="ECO:0000313" key="11">
    <source>
        <dbReference type="Proteomes" id="UP000068067"/>
    </source>
</evidence>
<evidence type="ECO:0000259" key="9">
    <source>
        <dbReference type="Pfam" id="PF17802"/>
    </source>
</evidence>
<name>A0A0M4CYW9_9CORY</name>
<evidence type="ECO:0000256" key="6">
    <source>
        <dbReference type="SAM" id="SignalP"/>
    </source>
</evidence>
<dbReference type="RefSeq" id="WP_053545595.1">
    <property type="nucleotide sequence ID" value="NZ_CP009220.1"/>
</dbReference>
<dbReference type="InterPro" id="IPR041033">
    <property type="entry name" value="SpaA_PFL_dom_1"/>
</dbReference>
<organism evidence="10 11">
    <name type="scientific">Corynebacterium deserti GIMN1.010</name>
    <dbReference type="NCBI Taxonomy" id="931089"/>
    <lineage>
        <taxon>Bacteria</taxon>
        <taxon>Bacillati</taxon>
        <taxon>Actinomycetota</taxon>
        <taxon>Actinomycetes</taxon>
        <taxon>Mycobacteriales</taxon>
        <taxon>Corynebacteriaceae</taxon>
        <taxon>Corynebacterium</taxon>
    </lineage>
</organism>
<evidence type="ECO:0000259" key="7">
    <source>
        <dbReference type="Pfam" id="PF00746"/>
    </source>
</evidence>
<dbReference type="PATRIC" id="fig|931089.4.peg.2353"/>
<keyword evidence="3 6" id="KW-0732">Signal</keyword>
<dbReference type="NCBIfam" id="TIGR04226">
    <property type="entry name" value="RrgB_K2N_iso_D2"/>
    <property type="match status" value="1"/>
</dbReference>
<dbReference type="InterPro" id="IPR013783">
    <property type="entry name" value="Ig-like_fold"/>
</dbReference>
<keyword evidence="5" id="KW-0812">Transmembrane</keyword>
<dbReference type="Pfam" id="PF00746">
    <property type="entry name" value="Gram_pos_anchor"/>
    <property type="match status" value="1"/>
</dbReference>
<proteinExistence type="predicted"/>